<dbReference type="Proteomes" id="UP000462501">
    <property type="component" value="Unassembled WGS sequence"/>
</dbReference>
<dbReference type="AlphaFoldDB" id="A0A845SW36"/>
<comment type="caution">
    <text evidence="1">The sequence shown here is derived from an EMBL/GenBank/DDBJ whole genome shotgun (WGS) entry which is preliminary data.</text>
</comment>
<sequence>MSPKTFVKTYRQEGDYLLPNLAALESIPVGIWCQRRKQYLREHRNNSWGRKRIACAPLFACSKIILCCPVTLSNRPVTSTGLTLTAI</sequence>
<accession>A0A845SW36</accession>
<organism evidence="1 2">
    <name type="scientific">Anaerotruncus colihominis</name>
    <dbReference type="NCBI Taxonomy" id="169435"/>
    <lineage>
        <taxon>Bacteria</taxon>
        <taxon>Bacillati</taxon>
        <taxon>Bacillota</taxon>
        <taxon>Clostridia</taxon>
        <taxon>Eubacteriales</taxon>
        <taxon>Oscillospiraceae</taxon>
        <taxon>Anaerotruncus</taxon>
    </lineage>
</organism>
<reference evidence="1 2" key="1">
    <citation type="submission" date="2019-06" db="EMBL/GenBank/DDBJ databases">
        <title>Draft genome sequences of 15 bacterial species constituting the stable defined intestinal microbiota of the GM15 gnotobiotic mouse model.</title>
        <authorList>
            <person name="Elie C."/>
            <person name="Mathieu A."/>
            <person name="Saliou A."/>
            <person name="Darnaud M."/>
            <person name="Leulier F."/>
            <person name="Tamellini A."/>
        </authorList>
    </citation>
    <scope>NUCLEOTIDE SEQUENCE [LARGE SCALE GENOMIC DNA]</scope>
    <source>
        <strain evidence="1 2">JM4-15</strain>
    </source>
</reference>
<name>A0A845SW36_9FIRM</name>
<evidence type="ECO:0000313" key="1">
    <source>
        <dbReference type="EMBL" id="NDO38753.1"/>
    </source>
</evidence>
<dbReference type="InterPro" id="IPR026989">
    <property type="entry name" value="TnpV"/>
</dbReference>
<protein>
    <submittedName>
        <fullName evidence="1">TnpV protein</fullName>
    </submittedName>
</protein>
<dbReference type="RefSeq" id="WP_162220832.1">
    <property type="nucleotide sequence ID" value="NZ_JAETUF010000051.1"/>
</dbReference>
<gene>
    <name evidence="1" type="ORF">FMM72_05720</name>
</gene>
<dbReference type="Pfam" id="PF14198">
    <property type="entry name" value="TnpV"/>
    <property type="match status" value="1"/>
</dbReference>
<dbReference type="EMBL" id="VIQT01000009">
    <property type="protein sequence ID" value="NDO38753.1"/>
    <property type="molecule type" value="Genomic_DNA"/>
</dbReference>
<proteinExistence type="predicted"/>
<evidence type="ECO:0000313" key="2">
    <source>
        <dbReference type="Proteomes" id="UP000462501"/>
    </source>
</evidence>